<gene>
    <name evidence="1" type="ORF">AUC69_02690</name>
</gene>
<accession>A0A1E3VPJ2</accession>
<keyword evidence="2" id="KW-1185">Reference proteome</keyword>
<dbReference type="InterPro" id="IPR038695">
    <property type="entry name" value="Saro_0823-like_sf"/>
</dbReference>
<dbReference type="PANTHER" id="PTHR37953:SF1">
    <property type="entry name" value="UPF0127 PROTEIN MJ1496"/>
    <property type="match status" value="1"/>
</dbReference>
<name>A0A1E3VPJ2_9HYPH</name>
<organism evidence="1 2">
    <name type="scientific">Methyloceanibacter superfactus</name>
    <dbReference type="NCBI Taxonomy" id="1774969"/>
    <lineage>
        <taxon>Bacteria</taxon>
        <taxon>Pseudomonadati</taxon>
        <taxon>Pseudomonadota</taxon>
        <taxon>Alphaproteobacteria</taxon>
        <taxon>Hyphomicrobiales</taxon>
        <taxon>Hyphomicrobiaceae</taxon>
        <taxon>Methyloceanibacter</taxon>
    </lineage>
</organism>
<protein>
    <recommendedName>
        <fullName evidence="3">DUF192 domain-containing protein</fullName>
    </recommendedName>
</protein>
<proteinExistence type="predicted"/>
<sequence length="138" mass="14909">MPPTGGIAAGTDTLVLETASGEHRYDVEVATTDSERALGLMFRRSLPESAGMLFIYDPPQRVGMWMRNTFIPLDMVFISGDGRVHRIQPNTEPFSTDLITSGGEVGGVLELNAGQAEKIGLKRGDRVIYPGFGDRAAP</sequence>
<evidence type="ECO:0008006" key="3">
    <source>
        <dbReference type="Google" id="ProtNLM"/>
    </source>
</evidence>
<comment type="caution">
    <text evidence="1">The sequence shown here is derived from an EMBL/GenBank/DDBJ whole genome shotgun (WGS) entry which is preliminary data.</text>
</comment>
<dbReference type="AlphaFoldDB" id="A0A1E3VPJ2"/>
<dbReference type="Proteomes" id="UP000094472">
    <property type="component" value="Unassembled WGS sequence"/>
</dbReference>
<reference evidence="1 2" key="1">
    <citation type="journal article" date="2016" name="Environ. Microbiol.">
        <title>New Methyloceanibacter diversity from North Sea sediments includes methanotroph containing solely the soluble methane monooxygenase.</title>
        <authorList>
            <person name="Vekeman B."/>
            <person name="Kerckhof F.M."/>
            <person name="Cremers G."/>
            <person name="de Vos P."/>
            <person name="Vandamme P."/>
            <person name="Boon N."/>
            <person name="Op den Camp H.J."/>
            <person name="Heylen K."/>
        </authorList>
    </citation>
    <scope>NUCLEOTIDE SEQUENCE [LARGE SCALE GENOMIC DNA]</scope>
    <source>
        <strain evidence="1 2">R-67175</strain>
    </source>
</reference>
<dbReference type="Gene3D" id="2.60.120.1140">
    <property type="entry name" value="Protein of unknown function DUF192"/>
    <property type="match status" value="1"/>
</dbReference>
<dbReference type="InterPro" id="IPR003795">
    <property type="entry name" value="DUF192"/>
</dbReference>
<dbReference type="Pfam" id="PF02643">
    <property type="entry name" value="DUF192"/>
    <property type="match status" value="1"/>
</dbReference>
<dbReference type="EMBL" id="LPWF01000034">
    <property type="protein sequence ID" value="ODR95450.1"/>
    <property type="molecule type" value="Genomic_DNA"/>
</dbReference>
<evidence type="ECO:0000313" key="1">
    <source>
        <dbReference type="EMBL" id="ODR95450.1"/>
    </source>
</evidence>
<dbReference type="PANTHER" id="PTHR37953">
    <property type="entry name" value="UPF0127 PROTEIN MJ1496"/>
    <property type="match status" value="1"/>
</dbReference>
<dbReference type="OrthoDB" id="9808290at2"/>
<evidence type="ECO:0000313" key="2">
    <source>
        <dbReference type="Proteomes" id="UP000094472"/>
    </source>
</evidence>